<dbReference type="InterPro" id="IPR041698">
    <property type="entry name" value="Methyltransf_25"/>
</dbReference>
<reference evidence="3" key="1">
    <citation type="submission" date="2016-10" db="EMBL/GenBank/DDBJ databases">
        <authorList>
            <person name="Varghese N."/>
            <person name="Submissions S."/>
        </authorList>
    </citation>
    <scope>NUCLEOTIDE SEQUENCE [LARGE SCALE GENOMIC DNA]</scope>
    <source>
        <strain evidence="3">DSM 18733</strain>
    </source>
</reference>
<organism evidence="2 3">
    <name type="scientific">Olivibacter domesticus</name>
    <name type="common">Pseudosphingobacterium domesticum</name>
    <dbReference type="NCBI Taxonomy" id="407022"/>
    <lineage>
        <taxon>Bacteria</taxon>
        <taxon>Pseudomonadati</taxon>
        <taxon>Bacteroidota</taxon>
        <taxon>Sphingobacteriia</taxon>
        <taxon>Sphingobacteriales</taxon>
        <taxon>Sphingobacteriaceae</taxon>
        <taxon>Olivibacter</taxon>
    </lineage>
</organism>
<keyword evidence="3" id="KW-1185">Reference proteome</keyword>
<gene>
    <name evidence="2" type="ORF">SAMN05661044_00548</name>
</gene>
<protein>
    <submittedName>
        <fullName evidence="2">Methyltransferase domain-containing protein</fullName>
    </submittedName>
</protein>
<dbReference type="AlphaFoldDB" id="A0A1H7I3S9"/>
<accession>A0A1H7I3S9</accession>
<dbReference type="OrthoDB" id="836632at2"/>
<evidence type="ECO:0000259" key="1">
    <source>
        <dbReference type="Pfam" id="PF13649"/>
    </source>
</evidence>
<dbReference type="Pfam" id="PF13649">
    <property type="entry name" value="Methyltransf_25"/>
    <property type="match status" value="1"/>
</dbReference>
<dbReference type="GO" id="GO:0032259">
    <property type="term" value="P:methylation"/>
    <property type="evidence" value="ECO:0007669"/>
    <property type="project" value="UniProtKB-KW"/>
</dbReference>
<sequence>MKNNYDNIANLYDFLSRLFFLKTQVKAQVEILKYIKANSTILIVGGGSGWILEELAKLHHEGLVIDYVEISEKMLNRSKKRDYKKNNVFFFRTAIEDFRSINSFDVIITAFLFDNFLEEKADKVFNLLNKQLRSAGNWLYTDFYVDPRKDSSWKRWLLAIMYKFFRYICDVEADKLVNMEKYFKNSGYTEIKHSSHYLGFIKGIVYRKNR</sequence>
<dbReference type="Proteomes" id="UP000199421">
    <property type="component" value="Unassembled WGS sequence"/>
</dbReference>
<dbReference type="SUPFAM" id="SSF53335">
    <property type="entry name" value="S-adenosyl-L-methionine-dependent methyltransferases"/>
    <property type="match status" value="1"/>
</dbReference>
<dbReference type="InterPro" id="IPR029063">
    <property type="entry name" value="SAM-dependent_MTases_sf"/>
</dbReference>
<dbReference type="RefSeq" id="WP_093317962.1">
    <property type="nucleotide sequence ID" value="NZ_FOAF01000001.1"/>
</dbReference>
<dbReference type="STRING" id="407022.SAMN05661044_00548"/>
<feature type="domain" description="Methyltransferase" evidence="1">
    <location>
        <begin position="41"/>
        <end position="136"/>
    </location>
</feature>
<evidence type="ECO:0000313" key="3">
    <source>
        <dbReference type="Proteomes" id="UP000199421"/>
    </source>
</evidence>
<keyword evidence="2" id="KW-0489">Methyltransferase</keyword>
<keyword evidence="2" id="KW-0808">Transferase</keyword>
<dbReference type="PROSITE" id="PS01330">
    <property type="entry name" value="PABS_1"/>
    <property type="match status" value="1"/>
</dbReference>
<dbReference type="InterPro" id="IPR030373">
    <property type="entry name" value="PABS_CS"/>
</dbReference>
<dbReference type="EMBL" id="FOAF01000001">
    <property type="protein sequence ID" value="SEK56100.1"/>
    <property type="molecule type" value="Genomic_DNA"/>
</dbReference>
<dbReference type="CDD" id="cd02440">
    <property type="entry name" value="AdoMet_MTases"/>
    <property type="match status" value="1"/>
</dbReference>
<dbReference type="Gene3D" id="3.40.50.150">
    <property type="entry name" value="Vaccinia Virus protein VP39"/>
    <property type="match status" value="1"/>
</dbReference>
<dbReference type="GO" id="GO:0008168">
    <property type="term" value="F:methyltransferase activity"/>
    <property type="evidence" value="ECO:0007669"/>
    <property type="project" value="UniProtKB-KW"/>
</dbReference>
<proteinExistence type="predicted"/>
<evidence type="ECO:0000313" key="2">
    <source>
        <dbReference type="EMBL" id="SEK56100.1"/>
    </source>
</evidence>
<name>A0A1H7I3S9_OLID1</name>